<dbReference type="AlphaFoldDB" id="A0A2N9AJU8"/>
<sequence>MGEKGVRALNHTLRHGDEPVLSPIAWALIELDEIGYVVTCASAAPTPRWRVDTGSVMTSRQIISFAIEATAHASSRLQPSSARSPAK</sequence>
<name>A0A2N9AJU8_METEX</name>
<dbReference type="Proteomes" id="UP000233769">
    <property type="component" value="Chromosome tk0001"/>
</dbReference>
<reference evidence="2" key="1">
    <citation type="submission" date="2017-10" db="EMBL/GenBank/DDBJ databases">
        <authorList>
            <person name="Regsiter A."/>
            <person name="William W."/>
        </authorList>
    </citation>
    <scope>NUCLEOTIDE SEQUENCE [LARGE SCALE GENOMIC DNA]</scope>
</reference>
<proteinExistence type="predicted"/>
<organism evidence="1 2">
    <name type="scientific">Methylorubrum extorquens</name>
    <name type="common">Methylobacterium dichloromethanicum</name>
    <name type="synonym">Methylobacterium extorquens</name>
    <dbReference type="NCBI Taxonomy" id="408"/>
    <lineage>
        <taxon>Bacteria</taxon>
        <taxon>Pseudomonadati</taxon>
        <taxon>Pseudomonadota</taxon>
        <taxon>Alphaproteobacteria</taxon>
        <taxon>Hyphomicrobiales</taxon>
        <taxon>Methylobacteriaceae</taxon>
        <taxon>Methylorubrum</taxon>
    </lineage>
</organism>
<evidence type="ECO:0000313" key="1">
    <source>
        <dbReference type="EMBL" id="SOR27627.1"/>
    </source>
</evidence>
<accession>A0A2N9AJU8</accession>
<gene>
    <name evidence="1" type="ORF">TK0001_1025</name>
</gene>
<protein>
    <submittedName>
        <fullName evidence="1">Uncharacterized protein</fullName>
    </submittedName>
</protein>
<evidence type="ECO:0000313" key="2">
    <source>
        <dbReference type="Proteomes" id="UP000233769"/>
    </source>
</evidence>
<dbReference type="EMBL" id="LT962688">
    <property type="protein sequence ID" value="SOR27627.1"/>
    <property type="molecule type" value="Genomic_DNA"/>
</dbReference>